<evidence type="ECO:0000313" key="4">
    <source>
        <dbReference type="RefSeq" id="XP_030385654.1"/>
    </source>
</evidence>
<dbReference type="InterPro" id="IPR050111">
    <property type="entry name" value="C-type_lectin/snaclec_domain"/>
</dbReference>
<dbReference type="PANTHER" id="PTHR22803">
    <property type="entry name" value="MANNOSE, PHOSPHOLIPASE, LECTIN RECEPTOR RELATED"/>
    <property type="match status" value="1"/>
</dbReference>
<feature type="signal peptide" evidence="1">
    <location>
        <begin position="1"/>
        <end position="19"/>
    </location>
</feature>
<protein>
    <submittedName>
        <fullName evidence="4">C-type lectin 37Db-like</fullName>
    </submittedName>
</protein>
<organism evidence="3 4">
    <name type="scientific">Drosophila lebanonensis</name>
    <name type="common">Fruit fly</name>
    <name type="synonym">Scaptodrosophila lebanonensis</name>
    <dbReference type="NCBI Taxonomy" id="7225"/>
    <lineage>
        <taxon>Eukaryota</taxon>
        <taxon>Metazoa</taxon>
        <taxon>Ecdysozoa</taxon>
        <taxon>Arthropoda</taxon>
        <taxon>Hexapoda</taxon>
        <taxon>Insecta</taxon>
        <taxon>Pterygota</taxon>
        <taxon>Neoptera</taxon>
        <taxon>Endopterygota</taxon>
        <taxon>Diptera</taxon>
        <taxon>Brachycera</taxon>
        <taxon>Muscomorpha</taxon>
        <taxon>Ephydroidea</taxon>
        <taxon>Drosophilidae</taxon>
        <taxon>Scaptodrosophila</taxon>
    </lineage>
</organism>
<evidence type="ECO:0000313" key="3">
    <source>
        <dbReference type="Proteomes" id="UP000504634"/>
    </source>
</evidence>
<feature type="domain" description="C-type lectin" evidence="2">
    <location>
        <begin position="40"/>
        <end position="160"/>
    </location>
</feature>
<dbReference type="CDD" id="cd00037">
    <property type="entry name" value="CLECT"/>
    <property type="match status" value="1"/>
</dbReference>
<keyword evidence="3" id="KW-1185">Reference proteome</keyword>
<evidence type="ECO:0000259" key="2">
    <source>
        <dbReference type="PROSITE" id="PS50041"/>
    </source>
</evidence>
<sequence length="185" mass="21324">MRNLIALILLFTGFEVTLSQSTTRSVGCKMDSFVKIGQKYYFIRKETRKTNWFNAQNECLTMGGHLASIESAEEMEALSKYLMAKGYTKNDWFWVAGNDLGNNREFKSIATGKHLPYFNWSDKQPDNKGGTEHCIHLWLRDDEFSMNDWACTQKAHAICEKPYKCDCFLNTGGETIIDVRFTENN</sequence>
<dbReference type="AlphaFoldDB" id="A0A6J2UBB0"/>
<dbReference type="Proteomes" id="UP000504634">
    <property type="component" value="Unplaced"/>
</dbReference>
<dbReference type="InterPro" id="IPR016186">
    <property type="entry name" value="C-type_lectin-like/link_sf"/>
</dbReference>
<name>A0A6J2UBB0_DROLE</name>
<evidence type="ECO:0000256" key="1">
    <source>
        <dbReference type="SAM" id="SignalP"/>
    </source>
</evidence>
<dbReference type="OrthoDB" id="6340082at2759"/>
<dbReference type="InterPro" id="IPR016187">
    <property type="entry name" value="CTDL_fold"/>
</dbReference>
<gene>
    <name evidence="4" type="primary">LOC115632573</name>
</gene>
<dbReference type="InterPro" id="IPR001304">
    <property type="entry name" value="C-type_lectin-like"/>
</dbReference>
<dbReference type="GeneID" id="115632573"/>
<dbReference type="SUPFAM" id="SSF56436">
    <property type="entry name" value="C-type lectin-like"/>
    <property type="match status" value="1"/>
</dbReference>
<keyword evidence="1" id="KW-0732">Signal</keyword>
<accession>A0A6J2UBB0</accession>
<dbReference type="RefSeq" id="XP_030385654.1">
    <property type="nucleotide sequence ID" value="XM_030529794.1"/>
</dbReference>
<feature type="chain" id="PRO_5027008715" evidence="1">
    <location>
        <begin position="20"/>
        <end position="185"/>
    </location>
</feature>
<dbReference type="Pfam" id="PF00059">
    <property type="entry name" value="Lectin_C"/>
    <property type="match status" value="1"/>
</dbReference>
<proteinExistence type="predicted"/>
<dbReference type="PROSITE" id="PS50041">
    <property type="entry name" value="C_TYPE_LECTIN_2"/>
    <property type="match status" value="1"/>
</dbReference>
<dbReference type="SMART" id="SM00034">
    <property type="entry name" value="CLECT"/>
    <property type="match status" value="1"/>
</dbReference>
<dbReference type="Gene3D" id="3.10.100.10">
    <property type="entry name" value="Mannose-Binding Protein A, subunit A"/>
    <property type="match status" value="1"/>
</dbReference>
<reference evidence="4" key="1">
    <citation type="submission" date="2025-08" db="UniProtKB">
        <authorList>
            <consortium name="RefSeq"/>
        </authorList>
    </citation>
    <scope>IDENTIFICATION</scope>
    <source>
        <strain evidence="4">11010-0011.00</strain>
        <tissue evidence="4">Whole body</tissue>
    </source>
</reference>